<proteinExistence type="predicted"/>
<evidence type="ECO:0000313" key="1">
    <source>
        <dbReference type="EMBL" id="PNR50747.1"/>
    </source>
</evidence>
<gene>
    <name evidence="1" type="ORF">PHYPA_009933</name>
</gene>
<reference evidence="2" key="3">
    <citation type="submission" date="2020-12" db="UniProtKB">
        <authorList>
            <consortium name="EnsemblPlants"/>
        </authorList>
    </citation>
    <scope>IDENTIFICATION</scope>
</reference>
<evidence type="ECO:0000313" key="2">
    <source>
        <dbReference type="EnsemblPlants" id="Pp3c7_4832V3.1"/>
    </source>
</evidence>
<dbReference type="EMBL" id="ABEU02000007">
    <property type="protein sequence ID" value="PNR50747.1"/>
    <property type="molecule type" value="Genomic_DNA"/>
</dbReference>
<accession>A0A2K1KAE1</accession>
<dbReference type="Gramene" id="Pp3c7_4832V3.1">
    <property type="protein sequence ID" value="Pp3c7_4832V3.1"/>
    <property type="gene ID" value="Pp3c7_4832"/>
</dbReference>
<dbReference type="Proteomes" id="UP000006727">
    <property type="component" value="Chromosome 7"/>
</dbReference>
<evidence type="ECO:0000313" key="3">
    <source>
        <dbReference type="Proteomes" id="UP000006727"/>
    </source>
</evidence>
<reference evidence="1 3" key="2">
    <citation type="journal article" date="2018" name="Plant J.">
        <title>The Physcomitrella patens chromosome-scale assembly reveals moss genome structure and evolution.</title>
        <authorList>
            <person name="Lang D."/>
            <person name="Ullrich K.K."/>
            <person name="Murat F."/>
            <person name="Fuchs J."/>
            <person name="Jenkins J."/>
            <person name="Haas F.B."/>
            <person name="Piednoel M."/>
            <person name="Gundlach H."/>
            <person name="Van Bel M."/>
            <person name="Meyberg R."/>
            <person name="Vives C."/>
            <person name="Morata J."/>
            <person name="Symeonidi A."/>
            <person name="Hiss M."/>
            <person name="Muchero W."/>
            <person name="Kamisugi Y."/>
            <person name="Saleh O."/>
            <person name="Blanc G."/>
            <person name="Decker E.L."/>
            <person name="van Gessel N."/>
            <person name="Grimwood J."/>
            <person name="Hayes R.D."/>
            <person name="Graham S.W."/>
            <person name="Gunter L.E."/>
            <person name="McDaniel S.F."/>
            <person name="Hoernstein S.N.W."/>
            <person name="Larsson A."/>
            <person name="Li F.W."/>
            <person name="Perroud P.F."/>
            <person name="Phillips J."/>
            <person name="Ranjan P."/>
            <person name="Rokshar D.S."/>
            <person name="Rothfels C.J."/>
            <person name="Schneider L."/>
            <person name="Shu S."/>
            <person name="Stevenson D.W."/>
            <person name="Thummler F."/>
            <person name="Tillich M."/>
            <person name="Villarreal Aguilar J.C."/>
            <person name="Widiez T."/>
            <person name="Wong G.K."/>
            <person name="Wymore A."/>
            <person name="Zhang Y."/>
            <person name="Zimmer A.D."/>
            <person name="Quatrano R.S."/>
            <person name="Mayer K.F.X."/>
            <person name="Goodstein D."/>
            <person name="Casacuberta J.M."/>
            <person name="Vandepoele K."/>
            <person name="Reski R."/>
            <person name="Cuming A.C."/>
            <person name="Tuskan G.A."/>
            <person name="Maumus F."/>
            <person name="Salse J."/>
            <person name="Schmutz J."/>
            <person name="Rensing S.A."/>
        </authorList>
    </citation>
    <scope>NUCLEOTIDE SEQUENCE [LARGE SCALE GENOMIC DNA]</scope>
    <source>
        <strain evidence="2 3">cv. Gransden 2004</strain>
    </source>
</reference>
<reference evidence="1 3" key="1">
    <citation type="journal article" date="2008" name="Science">
        <title>The Physcomitrella genome reveals evolutionary insights into the conquest of land by plants.</title>
        <authorList>
            <person name="Rensing S."/>
            <person name="Lang D."/>
            <person name="Zimmer A."/>
            <person name="Terry A."/>
            <person name="Salamov A."/>
            <person name="Shapiro H."/>
            <person name="Nishiyama T."/>
            <person name="Perroud P.-F."/>
            <person name="Lindquist E."/>
            <person name="Kamisugi Y."/>
            <person name="Tanahashi T."/>
            <person name="Sakakibara K."/>
            <person name="Fujita T."/>
            <person name="Oishi K."/>
            <person name="Shin-I T."/>
            <person name="Kuroki Y."/>
            <person name="Toyoda A."/>
            <person name="Suzuki Y."/>
            <person name="Hashimoto A."/>
            <person name="Yamaguchi K."/>
            <person name="Sugano A."/>
            <person name="Kohara Y."/>
            <person name="Fujiyama A."/>
            <person name="Anterola A."/>
            <person name="Aoki S."/>
            <person name="Ashton N."/>
            <person name="Barbazuk W.B."/>
            <person name="Barker E."/>
            <person name="Bennetzen J."/>
            <person name="Bezanilla M."/>
            <person name="Blankenship R."/>
            <person name="Cho S.H."/>
            <person name="Dutcher S."/>
            <person name="Estelle M."/>
            <person name="Fawcett J.A."/>
            <person name="Gundlach H."/>
            <person name="Hanada K."/>
            <person name="Heyl A."/>
            <person name="Hicks K.A."/>
            <person name="Hugh J."/>
            <person name="Lohr M."/>
            <person name="Mayer K."/>
            <person name="Melkozernov A."/>
            <person name="Murata T."/>
            <person name="Nelson D."/>
            <person name="Pils B."/>
            <person name="Prigge M."/>
            <person name="Reiss B."/>
            <person name="Renner T."/>
            <person name="Rombauts S."/>
            <person name="Rushton P."/>
            <person name="Sanderfoot A."/>
            <person name="Schween G."/>
            <person name="Shiu S.-H."/>
            <person name="Stueber K."/>
            <person name="Theodoulou F.L."/>
            <person name="Tu H."/>
            <person name="Van de Peer Y."/>
            <person name="Verrier P.J."/>
            <person name="Waters E."/>
            <person name="Wood A."/>
            <person name="Yang L."/>
            <person name="Cove D."/>
            <person name="Cuming A."/>
            <person name="Hasebe M."/>
            <person name="Lucas S."/>
            <person name="Mishler D.B."/>
            <person name="Reski R."/>
            <person name="Grigoriev I."/>
            <person name="Quatrano R.S."/>
            <person name="Boore J.L."/>
        </authorList>
    </citation>
    <scope>NUCLEOTIDE SEQUENCE [LARGE SCALE GENOMIC DNA]</scope>
    <source>
        <strain evidence="2 3">cv. Gransden 2004</strain>
    </source>
</reference>
<dbReference type="EnsemblPlants" id="Pp3c7_4832V3.1">
    <property type="protein sequence ID" value="Pp3c7_4832V3.1"/>
    <property type="gene ID" value="Pp3c7_4832"/>
</dbReference>
<sequence>MVHRVQPAIIHRVLPTLQRVKGCLKFTRRSVIGQSDSVHITVNGDNERFETVPHSTLFLEIHRFTSPASANRK</sequence>
<dbReference type="InParanoid" id="A0A2K1KAE1"/>
<name>A0A2K1KAE1_PHYPA</name>
<protein>
    <submittedName>
        <fullName evidence="1 2">Uncharacterized protein</fullName>
    </submittedName>
</protein>
<keyword evidence="3" id="KW-1185">Reference proteome</keyword>
<organism evidence="1">
    <name type="scientific">Physcomitrium patens</name>
    <name type="common">Spreading-leaved earth moss</name>
    <name type="synonym">Physcomitrella patens</name>
    <dbReference type="NCBI Taxonomy" id="3218"/>
    <lineage>
        <taxon>Eukaryota</taxon>
        <taxon>Viridiplantae</taxon>
        <taxon>Streptophyta</taxon>
        <taxon>Embryophyta</taxon>
        <taxon>Bryophyta</taxon>
        <taxon>Bryophytina</taxon>
        <taxon>Bryopsida</taxon>
        <taxon>Funariidae</taxon>
        <taxon>Funariales</taxon>
        <taxon>Funariaceae</taxon>
        <taxon>Physcomitrium</taxon>
    </lineage>
</organism>
<dbReference type="AlphaFoldDB" id="A0A2K1KAE1"/>